<dbReference type="FunFam" id="1.20.1260.100:FF:000001">
    <property type="entry name" value="translocator protein 2"/>
    <property type="match status" value="1"/>
</dbReference>
<evidence type="ECO:0000256" key="5">
    <source>
        <dbReference type="ARBA" id="ARBA00023136"/>
    </source>
</evidence>
<dbReference type="OrthoDB" id="8841220at2759"/>
<comment type="subcellular location">
    <subcellularLocation>
        <location evidence="1">Membrane</location>
        <topology evidence="1">Multi-pass membrane protein</topology>
    </subcellularLocation>
</comment>
<feature type="transmembrane region" description="Helical" evidence="6">
    <location>
        <begin position="150"/>
        <end position="168"/>
    </location>
</feature>
<keyword evidence="4 6" id="KW-1133">Transmembrane helix</keyword>
<protein>
    <recommendedName>
        <fullName evidence="9">TspO/MBR-related protein</fullName>
    </recommendedName>
</protein>
<gene>
    <name evidence="7" type="ORF">FHL15_008882</name>
</gene>
<name>A0A553HQB6_9PEZI</name>
<keyword evidence="5 6" id="KW-0472">Membrane</keyword>
<evidence type="ECO:0000256" key="4">
    <source>
        <dbReference type="ARBA" id="ARBA00022989"/>
    </source>
</evidence>
<evidence type="ECO:0000256" key="2">
    <source>
        <dbReference type="ARBA" id="ARBA00007524"/>
    </source>
</evidence>
<evidence type="ECO:0008006" key="9">
    <source>
        <dbReference type="Google" id="ProtNLM"/>
    </source>
</evidence>
<keyword evidence="3 6" id="KW-0812">Transmembrane</keyword>
<comment type="caution">
    <text evidence="7">The sequence shown here is derived from an EMBL/GenBank/DDBJ whole genome shotgun (WGS) entry which is preliminary data.</text>
</comment>
<feature type="transmembrane region" description="Helical" evidence="6">
    <location>
        <begin position="125"/>
        <end position="144"/>
    </location>
</feature>
<evidence type="ECO:0000256" key="3">
    <source>
        <dbReference type="ARBA" id="ARBA00022692"/>
    </source>
</evidence>
<evidence type="ECO:0000313" key="7">
    <source>
        <dbReference type="EMBL" id="TRX90154.1"/>
    </source>
</evidence>
<dbReference type="Pfam" id="PF03073">
    <property type="entry name" value="TspO_MBR"/>
    <property type="match status" value="1"/>
</dbReference>
<keyword evidence="8" id="KW-1185">Reference proteome</keyword>
<evidence type="ECO:0000256" key="6">
    <source>
        <dbReference type="SAM" id="Phobius"/>
    </source>
</evidence>
<dbReference type="CDD" id="cd15904">
    <property type="entry name" value="TSPO_MBR"/>
    <property type="match status" value="1"/>
</dbReference>
<dbReference type="AlphaFoldDB" id="A0A553HQB6"/>
<feature type="transmembrane region" description="Helical" evidence="6">
    <location>
        <begin position="58"/>
        <end position="80"/>
    </location>
</feature>
<dbReference type="Gene3D" id="1.20.1260.100">
    <property type="entry name" value="TspO/MBR protein"/>
    <property type="match status" value="1"/>
</dbReference>
<proteinExistence type="inferred from homology"/>
<feature type="transmembrane region" description="Helical" evidence="6">
    <location>
        <begin position="100"/>
        <end position="118"/>
    </location>
</feature>
<evidence type="ECO:0000313" key="8">
    <source>
        <dbReference type="Proteomes" id="UP000319160"/>
    </source>
</evidence>
<organism evidence="7 8">
    <name type="scientific">Xylaria flabelliformis</name>
    <dbReference type="NCBI Taxonomy" id="2512241"/>
    <lineage>
        <taxon>Eukaryota</taxon>
        <taxon>Fungi</taxon>
        <taxon>Dikarya</taxon>
        <taxon>Ascomycota</taxon>
        <taxon>Pezizomycotina</taxon>
        <taxon>Sordariomycetes</taxon>
        <taxon>Xylariomycetidae</taxon>
        <taxon>Xylariales</taxon>
        <taxon>Xylariaceae</taxon>
        <taxon>Xylaria</taxon>
    </lineage>
</organism>
<dbReference type="GO" id="GO:0005741">
    <property type="term" value="C:mitochondrial outer membrane"/>
    <property type="evidence" value="ECO:0007669"/>
    <property type="project" value="TreeGrafter"/>
</dbReference>
<sequence length="195" mass="21428">MTTYIPKINTIPYDVFASPSASILLPIALGSAVGYSTRPKETKETYRAMKQPPLRPPPYVFGPAWTMLYGLMGYAAHRAVTRAALPPLSYSLSVSAGDLQVLYSAQLGLNLAWMPLFFGLRRPALALADIVSLIGLNSYLTYLYFGIDNVAGWCMVPYLAWLGFATYLNTGVGYLNNWDISESTLATRKALGKDR</sequence>
<dbReference type="PANTHER" id="PTHR10057:SF0">
    <property type="entry name" value="TRANSLOCATOR PROTEIN"/>
    <property type="match status" value="1"/>
</dbReference>
<reference evidence="8" key="1">
    <citation type="submission" date="2019-06" db="EMBL/GenBank/DDBJ databases">
        <title>Draft genome sequence of the griseofulvin-producing fungus Xylaria cubensis strain G536.</title>
        <authorList>
            <person name="Mead M.E."/>
            <person name="Raja H.A."/>
            <person name="Steenwyk J.L."/>
            <person name="Knowles S.L."/>
            <person name="Oberlies N.H."/>
            <person name="Rokas A."/>
        </authorList>
    </citation>
    <scope>NUCLEOTIDE SEQUENCE [LARGE SCALE GENOMIC DNA]</scope>
    <source>
        <strain evidence="8">G536</strain>
    </source>
</reference>
<dbReference type="STRING" id="2512241.A0A553HQB6"/>
<evidence type="ECO:0000256" key="1">
    <source>
        <dbReference type="ARBA" id="ARBA00004141"/>
    </source>
</evidence>
<feature type="transmembrane region" description="Helical" evidence="6">
    <location>
        <begin position="16"/>
        <end position="37"/>
    </location>
</feature>
<dbReference type="InterPro" id="IPR038330">
    <property type="entry name" value="TspO/MBR-related_sf"/>
</dbReference>
<dbReference type="InterPro" id="IPR004307">
    <property type="entry name" value="TspO_MBR"/>
</dbReference>
<dbReference type="GO" id="GO:0033013">
    <property type="term" value="P:tetrapyrrole metabolic process"/>
    <property type="evidence" value="ECO:0007669"/>
    <property type="project" value="UniProtKB-ARBA"/>
</dbReference>
<dbReference type="Proteomes" id="UP000319160">
    <property type="component" value="Unassembled WGS sequence"/>
</dbReference>
<accession>A0A553HQB6</accession>
<comment type="similarity">
    <text evidence="2">Belongs to the TspO/BZRP family.</text>
</comment>
<dbReference type="EMBL" id="VFLP01000058">
    <property type="protein sequence ID" value="TRX90154.1"/>
    <property type="molecule type" value="Genomic_DNA"/>
</dbReference>
<dbReference type="PANTHER" id="PTHR10057">
    <property type="entry name" value="PERIPHERAL-TYPE BENZODIAZEPINE RECEPTOR"/>
    <property type="match status" value="1"/>
</dbReference>